<comment type="similarity">
    <text evidence="1">Belongs to the UPF0065 (bug) family.</text>
</comment>
<reference evidence="2 3" key="1">
    <citation type="submission" date="2020-04" db="EMBL/GenBank/DDBJ databases">
        <authorList>
            <person name="De Canck E."/>
        </authorList>
    </citation>
    <scope>NUCLEOTIDE SEQUENCE [LARGE SCALE GENOMIC DNA]</scope>
    <source>
        <strain evidence="2 3">LMG 3441</strain>
    </source>
</reference>
<dbReference type="AlphaFoldDB" id="A0A6S7AGJ7"/>
<dbReference type="SUPFAM" id="SSF53850">
    <property type="entry name" value="Periplasmic binding protein-like II"/>
    <property type="match status" value="1"/>
</dbReference>
<dbReference type="PIRSF" id="PIRSF017082">
    <property type="entry name" value="YflP"/>
    <property type="match status" value="1"/>
</dbReference>
<proteinExistence type="inferred from homology"/>
<sequence length="309" mass="32875">MVSMCAMTQHAFASDFPDKPIRWIVPWGPGSTTDTLARLVSGELSKILKVPVVVENKAGADGNIGAAYVASSRPDGYVLMLGTTSTNAVNVVMQQNLSYDPQKDFRAVAKLASIPNLLVVGNDIPARNVTELIALAKQKPYTFASTGAGGTVHLSGELFKKMAHVDMLHVPYKGGTTLLPDLITGRVEMMFCNVPLCISQIKAGKLKALGVTSAVRSPAFPDVPTIAEQGIPGFDVVGWYGVFVPAGVPDAVVNKLNAAFNQALQAPDVAAALNDLGANVNLVTPQAMDAFTAEERRRWTKLIDEMGLR</sequence>
<evidence type="ECO:0008006" key="4">
    <source>
        <dbReference type="Google" id="ProtNLM"/>
    </source>
</evidence>
<dbReference type="Proteomes" id="UP000494269">
    <property type="component" value="Unassembled WGS sequence"/>
</dbReference>
<gene>
    <name evidence="2" type="ORF">LMG3441_04692</name>
</gene>
<evidence type="ECO:0000313" key="3">
    <source>
        <dbReference type="Proteomes" id="UP000494269"/>
    </source>
</evidence>
<accession>A0A6S7AGJ7</accession>
<name>A0A6S7AGJ7_9BURK</name>
<dbReference type="PANTHER" id="PTHR42928">
    <property type="entry name" value="TRICARBOXYLATE-BINDING PROTEIN"/>
    <property type="match status" value="1"/>
</dbReference>
<dbReference type="InterPro" id="IPR042100">
    <property type="entry name" value="Bug_dom1"/>
</dbReference>
<dbReference type="PANTHER" id="PTHR42928:SF5">
    <property type="entry name" value="BLR1237 PROTEIN"/>
    <property type="match status" value="1"/>
</dbReference>
<dbReference type="EMBL" id="CADIJQ010000009">
    <property type="protein sequence ID" value="CAB3731277.1"/>
    <property type="molecule type" value="Genomic_DNA"/>
</dbReference>
<organism evidence="2 3">
    <name type="scientific">Achromobacter kerstersii</name>
    <dbReference type="NCBI Taxonomy" id="1353890"/>
    <lineage>
        <taxon>Bacteria</taxon>
        <taxon>Pseudomonadati</taxon>
        <taxon>Pseudomonadota</taxon>
        <taxon>Betaproteobacteria</taxon>
        <taxon>Burkholderiales</taxon>
        <taxon>Alcaligenaceae</taxon>
        <taxon>Achromobacter</taxon>
    </lineage>
</organism>
<dbReference type="CDD" id="cd13578">
    <property type="entry name" value="PBP2_Bug27"/>
    <property type="match status" value="1"/>
</dbReference>
<dbReference type="InterPro" id="IPR005064">
    <property type="entry name" value="BUG"/>
</dbReference>
<dbReference type="Pfam" id="PF03401">
    <property type="entry name" value="TctC"/>
    <property type="match status" value="1"/>
</dbReference>
<keyword evidence="3" id="KW-1185">Reference proteome</keyword>
<evidence type="ECO:0000313" key="2">
    <source>
        <dbReference type="EMBL" id="CAB3731277.1"/>
    </source>
</evidence>
<dbReference type="Gene3D" id="3.40.190.150">
    <property type="entry name" value="Bordetella uptake gene, domain 1"/>
    <property type="match status" value="1"/>
</dbReference>
<dbReference type="Gene3D" id="3.40.190.10">
    <property type="entry name" value="Periplasmic binding protein-like II"/>
    <property type="match status" value="1"/>
</dbReference>
<protein>
    <recommendedName>
        <fullName evidence="4">ABC transporter substrate-binding protein</fullName>
    </recommendedName>
</protein>
<evidence type="ECO:0000256" key="1">
    <source>
        <dbReference type="ARBA" id="ARBA00006987"/>
    </source>
</evidence>